<evidence type="ECO:0000256" key="1">
    <source>
        <dbReference type="ARBA" id="ARBA00004606"/>
    </source>
</evidence>
<organism evidence="8 9">
    <name type="scientific">Chlorella sorokiniana</name>
    <name type="common">Freshwater green alga</name>
    <dbReference type="NCBI Taxonomy" id="3076"/>
    <lineage>
        <taxon>Eukaryota</taxon>
        <taxon>Viridiplantae</taxon>
        <taxon>Chlorophyta</taxon>
        <taxon>core chlorophytes</taxon>
        <taxon>Trebouxiophyceae</taxon>
        <taxon>Chlorellales</taxon>
        <taxon>Chlorellaceae</taxon>
        <taxon>Chlorella clade</taxon>
        <taxon>Chlorella</taxon>
    </lineage>
</organism>
<dbReference type="InterPro" id="IPR044174">
    <property type="entry name" value="BC10-like"/>
</dbReference>
<evidence type="ECO:0000256" key="2">
    <source>
        <dbReference type="ARBA" id="ARBA00022676"/>
    </source>
</evidence>
<dbReference type="InterPro" id="IPR003406">
    <property type="entry name" value="Glyco_trans_14"/>
</dbReference>
<dbReference type="AlphaFoldDB" id="A0A2P6TBL2"/>
<dbReference type="GO" id="GO:0016020">
    <property type="term" value="C:membrane"/>
    <property type="evidence" value="ECO:0007669"/>
    <property type="project" value="UniProtKB-SubCell"/>
</dbReference>
<evidence type="ECO:0000256" key="7">
    <source>
        <dbReference type="SAM" id="SignalP"/>
    </source>
</evidence>
<keyword evidence="4" id="KW-0472">Membrane</keyword>
<keyword evidence="5" id="KW-0325">Glycoprotein</keyword>
<dbReference type="OrthoDB" id="191334at2759"/>
<dbReference type="GO" id="GO:0016757">
    <property type="term" value="F:glycosyltransferase activity"/>
    <property type="evidence" value="ECO:0007669"/>
    <property type="project" value="UniProtKB-KW"/>
</dbReference>
<accession>A0A2P6TBL2</accession>
<dbReference type="PANTHER" id="PTHR31042">
    <property type="entry name" value="CORE-2/I-BRANCHING BETA-1,6-N-ACETYLGLUCOSAMINYLTRANSFERASE FAMILY PROTEIN-RELATED"/>
    <property type="match status" value="1"/>
</dbReference>
<reference evidence="8 9" key="1">
    <citation type="journal article" date="2018" name="Plant J.">
        <title>Genome sequences of Chlorella sorokiniana UTEX 1602 and Micractinium conductrix SAG 241.80: implications to maltose excretion by a green alga.</title>
        <authorList>
            <person name="Arriola M.B."/>
            <person name="Velmurugan N."/>
            <person name="Zhang Y."/>
            <person name="Plunkett M.H."/>
            <person name="Hondzo H."/>
            <person name="Barney B.M."/>
        </authorList>
    </citation>
    <scope>NUCLEOTIDE SEQUENCE [LARGE SCALE GENOMIC DNA]</scope>
    <source>
        <strain evidence="9">UTEX 1602</strain>
    </source>
</reference>
<evidence type="ECO:0000313" key="9">
    <source>
        <dbReference type="Proteomes" id="UP000239899"/>
    </source>
</evidence>
<protein>
    <submittedName>
        <fullName evidence="8">Beta-1,6-N-acetylglucosaminyltransferase enzyme</fullName>
    </submittedName>
</protein>
<feature type="region of interest" description="Disordered" evidence="6">
    <location>
        <begin position="113"/>
        <end position="140"/>
    </location>
</feature>
<keyword evidence="3" id="KW-0808">Transferase</keyword>
<sequence>MQRGRPMRNALLLLLSLILAANCVWAVQGLAAWRRGRGLRPVGSEQLMLQRLNATVLSVEDLVSQLKGMGSSLGSALAAAADGVLGSSGSSSSGEGNGTAAAEGGNVAANATANATAASPPPPPPPHRAVLRTPEVEEGSKDACAQALQMPKVALLFLTRGDLFHSGVWERWFAAARDLLPAEQLRTVACNISSATAASAPAAEPAAPEPQQRVTPEQLAAACGWDAADGQLLPSPGNAIDQQHLFSVYVHAPPNITDADLPELFRGRLITDRLLPQWGTHELVEATRNLLWEAYRDPLNQRFVLVSESDIPLYDPLTLYQQLVAEDKSRINVCRNAAPTDVRRWTWRMSGPALKSWHWRKSSQWFGMLRSHAQLVLEDSEVFRKFEEHCKDGWDGDYKRWRDCYSDEHYIPTLLATKGRDNESYCHIDGIVAVDWSAGGPHPKAYKSWEVRPSLITAARGKEEHCAAADAIADAPRRYVRKQRAFGGSSSVSGEPAAAEVPAMDTLAVGGDAAPVWQQQLCSSELAGGLPPYRMLKGSCSLTSRKFPKLTARAVARLFSDCRSGLHLLGPAACELAPAPAPAPQQAADGWQQEGAEQQAAGQPSEG</sequence>
<evidence type="ECO:0000256" key="5">
    <source>
        <dbReference type="ARBA" id="ARBA00023180"/>
    </source>
</evidence>
<dbReference type="Pfam" id="PF02485">
    <property type="entry name" value="Branch"/>
    <property type="match status" value="1"/>
</dbReference>
<gene>
    <name evidence="8" type="ORF">C2E21_9434</name>
</gene>
<dbReference type="EMBL" id="LHPG02000027">
    <property type="protein sequence ID" value="PRW05935.1"/>
    <property type="molecule type" value="Genomic_DNA"/>
</dbReference>
<evidence type="ECO:0000256" key="3">
    <source>
        <dbReference type="ARBA" id="ARBA00022679"/>
    </source>
</evidence>
<comment type="subcellular location">
    <subcellularLocation>
        <location evidence="1">Membrane</location>
        <topology evidence="1">Single-pass type II membrane protein</topology>
    </subcellularLocation>
</comment>
<dbReference type="Proteomes" id="UP000239899">
    <property type="component" value="Unassembled WGS sequence"/>
</dbReference>
<feature type="chain" id="PRO_5015154649" evidence="7">
    <location>
        <begin position="27"/>
        <end position="607"/>
    </location>
</feature>
<evidence type="ECO:0000256" key="4">
    <source>
        <dbReference type="ARBA" id="ARBA00023136"/>
    </source>
</evidence>
<evidence type="ECO:0000256" key="6">
    <source>
        <dbReference type="SAM" id="MobiDB-lite"/>
    </source>
</evidence>
<dbReference type="PANTHER" id="PTHR31042:SF145">
    <property type="entry name" value="CORE-2_I-BRANCHING BETA-1,6-N-ACETYLGLUCOSAMINYLTRANSFERASE FAMILY PROTEIN"/>
    <property type="match status" value="1"/>
</dbReference>
<proteinExistence type="predicted"/>
<name>A0A2P6TBL2_CHLSO</name>
<evidence type="ECO:0000313" key="8">
    <source>
        <dbReference type="EMBL" id="PRW05935.1"/>
    </source>
</evidence>
<keyword evidence="9" id="KW-1185">Reference proteome</keyword>
<keyword evidence="2" id="KW-0328">Glycosyltransferase</keyword>
<keyword evidence="7" id="KW-0732">Signal</keyword>
<feature type="signal peptide" evidence="7">
    <location>
        <begin position="1"/>
        <end position="26"/>
    </location>
</feature>
<feature type="region of interest" description="Disordered" evidence="6">
    <location>
        <begin position="577"/>
        <end position="607"/>
    </location>
</feature>
<comment type="caution">
    <text evidence="8">The sequence shown here is derived from an EMBL/GenBank/DDBJ whole genome shotgun (WGS) entry which is preliminary data.</text>
</comment>